<feature type="transmembrane region" description="Helical" evidence="6">
    <location>
        <begin position="317"/>
        <end position="336"/>
    </location>
</feature>
<comment type="subcellular location">
    <subcellularLocation>
        <location evidence="1">Cell membrane</location>
        <topology evidence="1">Multi-pass membrane protein</topology>
    </subcellularLocation>
</comment>
<evidence type="ECO:0000313" key="8">
    <source>
        <dbReference type="Proteomes" id="UP001595279"/>
    </source>
</evidence>
<dbReference type="Pfam" id="PF03606">
    <property type="entry name" value="DcuC"/>
    <property type="match status" value="1"/>
</dbReference>
<feature type="transmembrane region" description="Helical" evidence="6">
    <location>
        <begin position="121"/>
        <end position="140"/>
    </location>
</feature>
<dbReference type="RefSeq" id="WP_390274589.1">
    <property type="nucleotide sequence ID" value="NZ_JBHRSA010000057.1"/>
</dbReference>
<feature type="transmembrane region" description="Helical" evidence="6">
    <location>
        <begin position="417"/>
        <end position="436"/>
    </location>
</feature>
<feature type="transmembrane region" description="Helical" evidence="6">
    <location>
        <begin position="12"/>
        <end position="35"/>
    </location>
</feature>
<reference evidence="8" key="1">
    <citation type="journal article" date="2019" name="Int. J. Syst. Evol. Microbiol.">
        <title>The Global Catalogue of Microorganisms (GCM) 10K type strain sequencing project: providing services to taxonomists for standard genome sequencing and annotation.</title>
        <authorList>
            <consortium name="The Broad Institute Genomics Platform"/>
            <consortium name="The Broad Institute Genome Sequencing Center for Infectious Disease"/>
            <person name="Wu L."/>
            <person name="Ma J."/>
        </authorList>
    </citation>
    <scope>NUCLEOTIDE SEQUENCE [LARGE SCALE GENOMIC DNA]</scope>
    <source>
        <strain evidence="8">KCTC 13128</strain>
    </source>
</reference>
<comment type="caution">
    <text evidence="7">The sequence shown here is derived from an EMBL/GenBank/DDBJ whole genome shotgun (WGS) entry which is preliminary data.</text>
</comment>
<dbReference type="InterPro" id="IPR018385">
    <property type="entry name" value="C4_dicarb_anaerob_car-like"/>
</dbReference>
<proteinExistence type="predicted"/>
<sequence>MEKENGKRRRKFEFPHVFVILFSFIIVVAITTYFIPAGEYEREVSETGTETVIDGTYSTVEKTPVGFFDIFQSVHAGMVNSSAIIFFIFIVGGAFGILNATNALNRAFGSLSRKLSGKEMLIIPITMTAFALGGATFGMAEETIPFILVMVPVAMMVGFDSIVGLAMVLVGVYAGFIAAFMNPFTIGVAQGISGLPTFSGMGVRAVFFVIFLAASIIYVMLYARKIKKDPSKSIVFKEDAKRNDKINLDDQPAMTKRHVLIIIVLILTVIGLALGVTLQGWYMQEIAGLFLLMGIIVGFIAKMRVNEIAQSFLKGCEELVVGALVVGFAYGILVILQDTNTIDTLLYGISSMVSGLPSSLAALGMLFTQGLLNFIVPSGSGQAALSMPIMAPLGDLLGVDRQTAVLAYQFGDGISNILTPTAGVLMASLAVAKISWVKWVKWVWPLILIWYLLAAIFVTVAHLFIW</sequence>
<evidence type="ECO:0000256" key="2">
    <source>
        <dbReference type="ARBA" id="ARBA00022475"/>
    </source>
</evidence>
<dbReference type="Proteomes" id="UP001595279">
    <property type="component" value="Unassembled WGS sequence"/>
</dbReference>
<feature type="transmembrane region" description="Helical" evidence="6">
    <location>
        <begin position="259"/>
        <end position="280"/>
    </location>
</feature>
<accession>A0ABV7CZ32</accession>
<feature type="transmembrane region" description="Helical" evidence="6">
    <location>
        <begin position="146"/>
        <end position="165"/>
    </location>
</feature>
<feature type="transmembrane region" description="Helical" evidence="6">
    <location>
        <begin position="442"/>
        <end position="465"/>
    </location>
</feature>
<keyword evidence="4 6" id="KW-1133">Transmembrane helix</keyword>
<dbReference type="InterPro" id="IPR051679">
    <property type="entry name" value="DASS-Related_Transporters"/>
</dbReference>
<feature type="transmembrane region" description="Helical" evidence="6">
    <location>
        <begin position="356"/>
        <end position="376"/>
    </location>
</feature>
<name>A0ABV7CZ32_9BACI</name>
<dbReference type="PANTHER" id="PTHR43652">
    <property type="entry name" value="BASIC AMINO ACID ANTIPORTER YFCC-RELATED"/>
    <property type="match status" value="1"/>
</dbReference>
<evidence type="ECO:0000256" key="3">
    <source>
        <dbReference type="ARBA" id="ARBA00022692"/>
    </source>
</evidence>
<dbReference type="EMBL" id="JBHRSA010000057">
    <property type="protein sequence ID" value="MFC3041675.1"/>
    <property type="molecule type" value="Genomic_DNA"/>
</dbReference>
<keyword evidence="8" id="KW-1185">Reference proteome</keyword>
<dbReference type="PANTHER" id="PTHR43652:SF2">
    <property type="entry name" value="BASIC AMINO ACID ANTIPORTER YFCC-RELATED"/>
    <property type="match status" value="1"/>
</dbReference>
<organism evidence="7 8">
    <name type="scientific">Virgibacillus xinjiangensis</name>
    <dbReference type="NCBI Taxonomy" id="393090"/>
    <lineage>
        <taxon>Bacteria</taxon>
        <taxon>Bacillati</taxon>
        <taxon>Bacillota</taxon>
        <taxon>Bacilli</taxon>
        <taxon>Bacillales</taxon>
        <taxon>Bacillaceae</taxon>
        <taxon>Virgibacillus</taxon>
    </lineage>
</organism>
<evidence type="ECO:0000256" key="6">
    <source>
        <dbReference type="SAM" id="Phobius"/>
    </source>
</evidence>
<evidence type="ECO:0000256" key="5">
    <source>
        <dbReference type="ARBA" id="ARBA00023136"/>
    </source>
</evidence>
<evidence type="ECO:0000256" key="1">
    <source>
        <dbReference type="ARBA" id="ARBA00004651"/>
    </source>
</evidence>
<feature type="transmembrane region" description="Helical" evidence="6">
    <location>
        <begin position="286"/>
        <end position="305"/>
    </location>
</feature>
<feature type="transmembrane region" description="Helical" evidence="6">
    <location>
        <begin position="172"/>
        <end position="193"/>
    </location>
</feature>
<keyword evidence="2" id="KW-1003">Cell membrane</keyword>
<evidence type="ECO:0000256" key="4">
    <source>
        <dbReference type="ARBA" id="ARBA00022989"/>
    </source>
</evidence>
<keyword evidence="3 6" id="KW-0812">Transmembrane</keyword>
<evidence type="ECO:0000313" key="7">
    <source>
        <dbReference type="EMBL" id="MFC3041675.1"/>
    </source>
</evidence>
<protein>
    <submittedName>
        <fullName evidence="7">YfcC family protein</fullName>
    </submittedName>
</protein>
<keyword evidence="5 6" id="KW-0472">Membrane</keyword>
<feature type="transmembrane region" description="Helical" evidence="6">
    <location>
        <begin position="83"/>
        <end position="100"/>
    </location>
</feature>
<feature type="transmembrane region" description="Helical" evidence="6">
    <location>
        <begin position="205"/>
        <end position="223"/>
    </location>
</feature>
<gene>
    <name evidence="7" type="ORF">ACFOGI_15630</name>
</gene>